<evidence type="ECO:0000313" key="2">
    <source>
        <dbReference type="EMBL" id="ERG94469.1"/>
    </source>
</evidence>
<organism evidence="2 3">
    <name type="scientific">Haloquadratum walsbyi J07HQW2</name>
    <dbReference type="NCBI Taxonomy" id="1238425"/>
    <lineage>
        <taxon>Archaea</taxon>
        <taxon>Methanobacteriati</taxon>
        <taxon>Methanobacteriota</taxon>
        <taxon>Stenosarchaea group</taxon>
        <taxon>Halobacteria</taxon>
        <taxon>Halobacteriales</taxon>
        <taxon>Haloferacaceae</taxon>
        <taxon>Haloquadratum</taxon>
    </lineage>
</organism>
<feature type="non-terminal residue" evidence="2">
    <location>
        <position position="1"/>
    </location>
</feature>
<dbReference type="EMBL" id="KE356561">
    <property type="protein sequence ID" value="ERG94469.1"/>
    <property type="molecule type" value="Genomic_DNA"/>
</dbReference>
<name>U1MVP5_9EURY</name>
<protein>
    <submittedName>
        <fullName evidence="2">Uncharacterized protein</fullName>
    </submittedName>
</protein>
<dbReference type="AlphaFoldDB" id="U1MVP5"/>
<accession>U1MVP5</accession>
<evidence type="ECO:0000256" key="1">
    <source>
        <dbReference type="SAM" id="MobiDB-lite"/>
    </source>
</evidence>
<feature type="region of interest" description="Disordered" evidence="1">
    <location>
        <begin position="86"/>
        <end position="112"/>
    </location>
</feature>
<proteinExistence type="predicted"/>
<sequence length="137" mass="14780">AILTAVARSRRDLAARQTTSGDRVDVCVILRYPTLIGWTAELVAVPLADVAALVAYLARVLRSDVCDRNPSFSCFGLNALLKPSERPSPMRGGVGSSTCRSRGLRGCTRDPLTPAPAPALACRIGRRIRRHVETPSR</sequence>
<gene>
    <name evidence="2" type="ORF">J07HQW2_00903</name>
</gene>
<dbReference type="Proteomes" id="UP000030710">
    <property type="component" value="Unassembled WGS sequence"/>
</dbReference>
<evidence type="ECO:0000313" key="3">
    <source>
        <dbReference type="Proteomes" id="UP000030710"/>
    </source>
</evidence>
<dbReference type="HOGENOM" id="CLU_1869317_0_0_2"/>
<reference evidence="2 3" key="1">
    <citation type="journal article" date="2013" name="PLoS ONE">
        <title>Assembly-driven community genomics of a hypersaline microbial ecosystem.</title>
        <authorList>
            <person name="Podell S."/>
            <person name="Ugalde J.A."/>
            <person name="Narasingarao P."/>
            <person name="Banfield J.F."/>
            <person name="Heidelberg K.B."/>
            <person name="Allen E.E."/>
        </authorList>
    </citation>
    <scope>NUCLEOTIDE SEQUENCE [LARGE SCALE GENOMIC DNA]</scope>
    <source>
        <strain evidence="3">J07HQW2</strain>
    </source>
</reference>